<dbReference type="EMBL" id="JASJQH010007098">
    <property type="protein sequence ID" value="KAK9718388.1"/>
    <property type="molecule type" value="Genomic_DNA"/>
</dbReference>
<accession>A0ABR2W3G9</accession>
<dbReference type="Pfam" id="PF00561">
    <property type="entry name" value="Abhydrolase_1"/>
    <property type="match status" value="1"/>
</dbReference>
<dbReference type="Proteomes" id="UP001479436">
    <property type="component" value="Unassembled WGS sequence"/>
</dbReference>
<dbReference type="SUPFAM" id="SSF53474">
    <property type="entry name" value="alpha/beta-Hydrolases"/>
    <property type="match status" value="1"/>
</dbReference>
<evidence type="ECO:0000313" key="3">
    <source>
        <dbReference type="Proteomes" id="UP001479436"/>
    </source>
</evidence>
<dbReference type="InterPro" id="IPR029058">
    <property type="entry name" value="AB_hydrolase_fold"/>
</dbReference>
<protein>
    <recommendedName>
        <fullName evidence="1">AB hydrolase-1 domain-containing protein</fullName>
    </recommendedName>
</protein>
<dbReference type="Gene3D" id="3.40.50.1820">
    <property type="entry name" value="alpha/beta hydrolase"/>
    <property type="match status" value="1"/>
</dbReference>
<dbReference type="PANTHER" id="PTHR43433">
    <property type="entry name" value="HYDROLASE, ALPHA/BETA FOLD FAMILY PROTEIN"/>
    <property type="match status" value="1"/>
</dbReference>
<feature type="domain" description="AB hydrolase-1" evidence="1">
    <location>
        <begin position="52"/>
        <end position="297"/>
    </location>
</feature>
<gene>
    <name evidence="2" type="ORF">K7432_005561</name>
</gene>
<dbReference type="InterPro" id="IPR050471">
    <property type="entry name" value="AB_hydrolase"/>
</dbReference>
<comment type="caution">
    <text evidence="2">The sequence shown here is derived from an EMBL/GenBank/DDBJ whole genome shotgun (WGS) entry which is preliminary data.</text>
</comment>
<organism evidence="2 3">
    <name type="scientific">Basidiobolus ranarum</name>
    <dbReference type="NCBI Taxonomy" id="34480"/>
    <lineage>
        <taxon>Eukaryota</taxon>
        <taxon>Fungi</taxon>
        <taxon>Fungi incertae sedis</taxon>
        <taxon>Zoopagomycota</taxon>
        <taxon>Entomophthoromycotina</taxon>
        <taxon>Basidiobolomycetes</taxon>
        <taxon>Basidiobolales</taxon>
        <taxon>Basidiobolaceae</taxon>
        <taxon>Basidiobolus</taxon>
    </lineage>
</organism>
<name>A0ABR2W3G9_9FUNG</name>
<reference evidence="2 3" key="1">
    <citation type="submission" date="2023-04" db="EMBL/GenBank/DDBJ databases">
        <title>Genome of Basidiobolus ranarum AG-B5.</title>
        <authorList>
            <person name="Stajich J.E."/>
            <person name="Carter-House D."/>
            <person name="Gryganskyi A."/>
        </authorList>
    </citation>
    <scope>NUCLEOTIDE SEQUENCE [LARGE SCALE GENOMIC DNA]</scope>
    <source>
        <strain evidence="2 3">AG-B5</strain>
    </source>
</reference>
<evidence type="ECO:0000313" key="2">
    <source>
        <dbReference type="EMBL" id="KAK9718388.1"/>
    </source>
</evidence>
<sequence>MPSKIMVQPMKKPSPHFLPVPTLTEKCTIGTDRSRKPIRMRYQLFGTGTKYRVLFVTGINSVCETWFPQTQYFGSLSDYQVCTFDLRGSGESTTNPGLFTTKTLAKDALDLLKYLKWDQDVHLVGLSLGGMIAQKMVTISPETFATVTFTSTWHSFMAALPKPKGVFFTMKTMSKSLKEITKPLVKINYPQKWLKSESQRVVGKTNLQVLTEVMDSINSAVPNQSALAAFPQKLCGILHHNNPRRLRKISENGMRFMIVHGTKDTAIPYSFGKAHSKQLGCPIITFEGCGHMLVIQEADKYNEFLRAHIEGEEIVSSLA</sequence>
<evidence type="ECO:0000259" key="1">
    <source>
        <dbReference type="Pfam" id="PF00561"/>
    </source>
</evidence>
<dbReference type="InterPro" id="IPR000073">
    <property type="entry name" value="AB_hydrolase_1"/>
</dbReference>
<proteinExistence type="predicted"/>
<dbReference type="PANTHER" id="PTHR43433:SF5">
    <property type="entry name" value="AB HYDROLASE-1 DOMAIN-CONTAINING PROTEIN"/>
    <property type="match status" value="1"/>
</dbReference>
<keyword evidence="3" id="KW-1185">Reference proteome</keyword>